<evidence type="ECO:0000313" key="4">
    <source>
        <dbReference type="Proteomes" id="UP000283786"/>
    </source>
</evidence>
<feature type="transmembrane region" description="Helical" evidence="2">
    <location>
        <begin position="195"/>
        <end position="215"/>
    </location>
</feature>
<evidence type="ECO:0000313" key="3">
    <source>
        <dbReference type="EMBL" id="QPM91237.1"/>
    </source>
</evidence>
<protein>
    <submittedName>
        <fullName evidence="3">Intermembrane transport protein YebS</fullName>
    </submittedName>
</protein>
<evidence type="ECO:0000256" key="2">
    <source>
        <dbReference type="SAM" id="Phobius"/>
    </source>
</evidence>
<feature type="region of interest" description="Disordered" evidence="1">
    <location>
        <begin position="1"/>
        <end position="24"/>
    </location>
</feature>
<feature type="transmembrane region" description="Helical" evidence="2">
    <location>
        <begin position="121"/>
        <end position="149"/>
    </location>
</feature>
<dbReference type="RefSeq" id="WP_231388510.1">
    <property type="nucleotide sequence ID" value="NZ_CP060436.1"/>
</dbReference>
<reference evidence="3 4" key="1">
    <citation type="submission" date="2020-08" db="EMBL/GenBank/DDBJ databases">
        <title>Genome sequence of Rhodobacteraceae bacterium Lw-13e.</title>
        <authorList>
            <person name="Poehlein A."/>
            <person name="Wolter L."/>
            <person name="Daniel R."/>
            <person name="Brinkhoff T."/>
        </authorList>
    </citation>
    <scope>NUCLEOTIDE SEQUENCE [LARGE SCALE GENOMIC DNA]</scope>
    <source>
        <strain evidence="3 4">Lw-13e</strain>
    </source>
</reference>
<feature type="transmembrane region" description="Helical" evidence="2">
    <location>
        <begin position="76"/>
        <end position="101"/>
    </location>
</feature>
<gene>
    <name evidence="3" type="primary">yebS</name>
    <name evidence="3" type="ORF">PSAL_024880</name>
</gene>
<accession>A0A418SAT7</accession>
<keyword evidence="2" id="KW-1133">Transmembrane helix</keyword>
<evidence type="ECO:0000256" key="1">
    <source>
        <dbReference type="SAM" id="MobiDB-lite"/>
    </source>
</evidence>
<dbReference type="Pfam" id="PF04403">
    <property type="entry name" value="PqiA"/>
    <property type="match status" value="1"/>
</dbReference>
<dbReference type="Proteomes" id="UP000283786">
    <property type="component" value="Chromosome"/>
</dbReference>
<dbReference type="InterPro" id="IPR007498">
    <property type="entry name" value="PqiA-like"/>
</dbReference>
<dbReference type="KEGG" id="palw:PSAL_024880"/>
<organism evidence="3 4">
    <name type="scientific">Pseudooceanicola algae</name>
    <dbReference type="NCBI Taxonomy" id="1537215"/>
    <lineage>
        <taxon>Bacteria</taxon>
        <taxon>Pseudomonadati</taxon>
        <taxon>Pseudomonadota</taxon>
        <taxon>Alphaproteobacteria</taxon>
        <taxon>Rhodobacterales</taxon>
        <taxon>Paracoccaceae</taxon>
        <taxon>Pseudooceanicola</taxon>
    </lineage>
</organism>
<feature type="compositionally biased region" description="Low complexity" evidence="1">
    <location>
        <begin position="12"/>
        <end position="24"/>
    </location>
</feature>
<feature type="region of interest" description="Disordered" evidence="1">
    <location>
        <begin position="234"/>
        <end position="262"/>
    </location>
</feature>
<keyword evidence="2" id="KW-0472">Membrane</keyword>
<keyword evidence="2" id="KW-0812">Transmembrane</keyword>
<proteinExistence type="predicted"/>
<sequence>MTMAPADGSSTRPPLRAPGGPAAGAEGEWGDLADLAACPRCDAVYRVALPRPGERAVCGRCHHVLMTPRKGAGKQIIGLSISVLILISAAACFPFLSISAAGLSSSTSVLGAALAFRGDGILALLSLALAALIVFIPALRAALTIYVLAPIVRDRPAAPHANLAFRLSESLRPWSMAEIFAIGCAVALVKVAGLAHVGFGPAFWIFAILVVLVILQDTLMCPYSVWRALDSETAVDRPPRPKERRKDRADQLRRTPETEQGT</sequence>
<dbReference type="EMBL" id="CP060436">
    <property type="protein sequence ID" value="QPM91237.1"/>
    <property type="molecule type" value="Genomic_DNA"/>
</dbReference>
<keyword evidence="4" id="KW-1185">Reference proteome</keyword>
<dbReference type="AlphaFoldDB" id="A0A418SAT7"/>
<name>A0A418SAT7_9RHOB</name>
<dbReference type="Gene3D" id="2.30.30.380">
    <property type="entry name" value="Zn-finger domain of Sec23/24"/>
    <property type="match status" value="1"/>
</dbReference>